<accession>A0A6A4QLZ2</accession>
<reference evidence="3" key="1">
    <citation type="journal article" date="2020" name="Nat. Commun.">
        <title>Genome sequence of the cluster root forming white lupin.</title>
        <authorList>
            <person name="Hufnagel B."/>
            <person name="Marques A."/>
            <person name="Soriano A."/>
            <person name="Marques L."/>
            <person name="Divol F."/>
            <person name="Doumas P."/>
            <person name="Sallet E."/>
            <person name="Mancinotti D."/>
            <person name="Carrere S."/>
            <person name="Marande W."/>
            <person name="Arribat S."/>
            <person name="Keller J."/>
            <person name="Huneau C."/>
            <person name="Blein T."/>
            <person name="Aime D."/>
            <person name="Laguerre M."/>
            <person name="Taylor J."/>
            <person name="Schubert V."/>
            <person name="Nelson M."/>
            <person name="Geu-Flores F."/>
            <person name="Crespi M."/>
            <person name="Gallardo-Guerrero K."/>
            <person name="Delaux P.-M."/>
            <person name="Salse J."/>
            <person name="Berges H."/>
            <person name="Guyot R."/>
            <person name="Gouzy J."/>
            <person name="Peret B."/>
        </authorList>
    </citation>
    <scope>NUCLEOTIDE SEQUENCE [LARGE SCALE GENOMIC DNA]</scope>
    <source>
        <strain evidence="3">cv. Amiga</strain>
    </source>
</reference>
<feature type="compositionally biased region" description="Polar residues" evidence="1">
    <location>
        <begin position="243"/>
        <end position="259"/>
    </location>
</feature>
<dbReference type="OrthoDB" id="10338884at2759"/>
<dbReference type="Proteomes" id="UP000447434">
    <property type="component" value="Chromosome 5"/>
</dbReference>
<evidence type="ECO:0000313" key="3">
    <source>
        <dbReference type="Proteomes" id="UP000447434"/>
    </source>
</evidence>
<protein>
    <submittedName>
        <fullName evidence="2">Uncharacterized protein</fullName>
    </submittedName>
</protein>
<proteinExistence type="predicted"/>
<feature type="region of interest" description="Disordered" evidence="1">
    <location>
        <begin position="236"/>
        <end position="278"/>
    </location>
</feature>
<dbReference type="AlphaFoldDB" id="A0A6A4QLZ2"/>
<keyword evidence="3" id="KW-1185">Reference proteome</keyword>
<comment type="caution">
    <text evidence="2">The sequence shown here is derived from an EMBL/GenBank/DDBJ whole genome shotgun (WGS) entry which is preliminary data.</text>
</comment>
<name>A0A6A4QLZ2_LUPAL</name>
<organism evidence="2 3">
    <name type="scientific">Lupinus albus</name>
    <name type="common">White lupine</name>
    <name type="synonym">Lupinus termis</name>
    <dbReference type="NCBI Taxonomy" id="3870"/>
    <lineage>
        <taxon>Eukaryota</taxon>
        <taxon>Viridiplantae</taxon>
        <taxon>Streptophyta</taxon>
        <taxon>Embryophyta</taxon>
        <taxon>Tracheophyta</taxon>
        <taxon>Spermatophyta</taxon>
        <taxon>Magnoliopsida</taxon>
        <taxon>eudicotyledons</taxon>
        <taxon>Gunneridae</taxon>
        <taxon>Pentapetalae</taxon>
        <taxon>rosids</taxon>
        <taxon>fabids</taxon>
        <taxon>Fabales</taxon>
        <taxon>Fabaceae</taxon>
        <taxon>Papilionoideae</taxon>
        <taxon>50 kb inversion clade</taxon>
        <taxon>genistoids sensu lato</taxon>
        <taxon>core genistoids</taxon>
        <taxon>Genisteae</taxon>
        <taxon>Lupinus</taxon>
    </lineage>
</organism>
<evidence type="ECO:0000256" key="1">
    <source>
        <dbReference type="SAM" id="MobiDB-lite"/>
    </source>
</evidence>
<dbReference type="EMBL" id="WOCE01000005">
    <property type="protein sequence ID" value="KAE9614579.1"/>
    <property type="molecule type" value="Genomic_DNA"/>
</dbReference>
<evidence type="ECO:0000313" key="2">
    <source>
        <dbReference type="EMBL" id="KAE9614579.1"/>
    </source>
</evidence>
<gene>
    <name evidence="2" type="ORF">Lalb_Chr05g0229671</name>
</gene>
<sequence>MENIVENFITKMQPLSTNDDDDHKSNDMIDDLNQKVDSVVVAATEGGYEQHDSFMHVAETNDLVQPMNEMSIVKNQNEGLSESGVLSLKRKISQVAVEGGVANEKQSLPNDPEAQEKVIAKDDAKRTKIDLNIPIMDEDDGYYVIEDGSVYMEEYANVDSPNTLGLQHAPQGGEMDDDVGIVYSPVAIGFQLAPQGEEIDKKVQENEDWGATTLSLGLQLAPKGLKVIDVDSPNGFGAEESEAGSSNLNKNDVESSTAHQIYDFDLNVPLTDEDEDEA</sequence>